<organism evidence="1">
    <name type="scientific">marine sediment metagenome</name>
    <dbReference type="NCBI Taxonomy" id="412755"/>
    <lineage>
        <taxon>unclassified sequences</taxon>
        <taxon>metagenomes</taxon>
        <taxon>ecological metagenomes</taxon>
    </lineage>
</organism>
<dbReference type="EMBL" id="BARS01045268">
    <property type="protein sequence ID" value="GAG30815.1"/>
    <property type="molecule type" value="Genomic_DNA"/>
</dbReference>
<reference evidence="1" key="1">
    <citation type="journal article" date="2014" name="Front. Microbiol.">
        <title>High frequency of phylogenetically diverse reductive dehalogenase-homologous genes in deep subseafloor sedimentary metagenomes.</title>
        <authorList>
            <person name="Kawai M."/>
            <person name="Futagami T."/>
            <person name="Toyoda A."/>
            <person name="Takaki Y."/>
            <person name="Nishi S."/>
            <person name="Hori S."/>
            <person name="Arai W."/>
            <person name="Tsubouchi T."/>
            <person name="Morono Y."/>
            <person name="Uchiyama I."/>
            <person name="Ito T."/>
            <person name="Fujiyama A."/>
            <person name="Inagaki F."/>
            <person name="Takami H."/>
        </authorList>
    </citation>
    <scope>NUCLEOTIDE SEQUENCE</scope>
    <source>
        <strain evidence="1">Expedition CK06-06</strain>
    </source>
</reference>
<sequence length="127" mass="13198">MAYVQDTTQSFAITLVALPEGQGVITIMIVHNTTSGVVYEYNVGTGAWSPSPPEAVEGDSITSDVGIVNNGDASDTIFGQFVSAQLTPSQPLIQEAIAAVGQEIAVSWSFTMPPNSASITINAGHVE</sequence>
<proteinExistence type="predicted"/>
<gene>
    <name evidence="1" type="ORF">S01H1_68266</name>
</gene>
<dbReference type="AlphaFoldDB" id="X0WJH8"/>
<name>X0WJH8_9ZZZZ</name>
<protein>
    <submittedName>
        <fullName evidence="1">Uncharacterized protein</fullName>
    </submittedName>
</protein>
<comment type="caution">
    <text evidence="1">The sequence shown here is derived from an EMBL/GenBank/DDBJ whole genome shotgun (WGS) entry which is preliminary data.</text>
</comment>
<accession>X0WJH8</accession>
<evidence type="ECO:0000313" key="1">
    <source>
        <dbReference type="EMBL" id="GAG30815.1"/>
    </source>
</evidence>